<evidence type="ECO:0000259" key="10">
    <source>
        <dbReference type="Pfam" id="PF05236"/>
    </source>
</evidence>
<evidence type="ECO:0000313" key="11">
    <source>
        <dbReference type="EMBL" id="WRT65441.1"/>
    </source>
</evidence>
<feature type="domain" description="Transcription initiation factor TFIID component TAF4 C-terminal" evidence="10">
    <location>
        <begin position="10"/>
        <end position="173"/>
    </location>
</feature>
<feature type="region of interest" description="Disordered" evidence="9">
    <location>
        <begin position="293"/>
        <end position="397"/>
    </location>
</feature>
<dbReference type="RefSeq" id="XP_062790181.1">
    <property type="nucleotide sequence ID" value="XM_062934130.1"/>
</dbReference>
<name>A0ABZ1CUL6_9TREE</name>
<feature type="compositionally biased region" description="Low complexity" evidence="9">
    <location>
        <begin position="295"/>
        <end position="306"/>
    </location>
</feature>
<feature type="compositionally biased region" description="Low complexity" evidence="9">
    <location>
        <begin position="207"/>
        <end position="222"/>
    </location>
</feature>
<evidence type="ECO:0000256" key="3">
    <source>
        <dbReference type="ARBA" id="ARBA00017306"/>
    </source>
</evidence>
<keyword evidence="4" id="KW-0805">Transcription regulation</keyword>
<feature type="region of interest" description="Disordered" evidence="9">
    <location>
        <begin position="96"/>
        <end position="124"/>
    </location>
</feature>
<feature type="compositionally biased region" description="Basic and acidic residues" evidence="9">
    <location>
        <begin position="382"/>
        <end position="397"/>
    </location>
</feature>
<feature type="compositionally biased region" description="Gly residues" evidence="9">
    <location>
        <begin position="223"/>
        <end position="235"/>
    </location>
</feature>
<evidence type="ECO:0000256" key="5">
    <source>
        <dbReference type="ARBA" id="ARBA00023163"/>
    </source>
</evidence>
<evidence type="ECO:0000313" key="12">
    <source>
        <dbReference type="Proteomes" id="UP001329825"/>
    </source>
</evidence>
<reference evidence="11 12" key="1">
    <citation type="submission" date="2024-01" db="EMBL/GenBank/DDBJ databases">
        <title>Comparative genomics of Cryptococcus and Kwoniella reveals pathogenesis evolution and contrasting modes of karyotype evolution via chromosome fusion or intercentromeric recombination.</title>
        <authorList>
            <person name="Coelho M.A."/>
            <person name="David-Palma M."/>
            <person name="Shea T."/>
            <person name="Bowers K."/>
            <person name="McGinley-Smith S."/>
            <person name="Mohammad A.W."/>
            <person name="Gnirke A."/>
            <person name="Yurkov A.M."/>
            <person name="Nowrousian M."/>
            <person name="Sun S."/>
            <person name="Cuomo C.A."/>
            <person name="Heitman J."/>
        </authorList>
    </citation>
    <scope>NUCLEOTIDE SEQUENCE [LARGE SCALE GENOMIC DNA]</scope>
    <source>
        <strain evidence="11">CBS 11374</strain>
    </source>
</reference>
<evidence type="ECO:0000256" key="8">
    <source>
        <dbReference type="ARBA" id="ARBA00031747"/>
    </source>
</evidence>
<evidence type="ECO:0000256" key="2">
    <source>
        <dbReference type="ARBA" id="ARBA00006178"/>
    </source>
</evidence>
<gene>
    <name evidence="11" type="ORF">IL334_002384</name>
</gene>
<comment type="function">
    <text evidence="7">Functions as a component of the DNA-binding general transcription factor complex TFIID. Binding of TFIID to a promoter (with or without TATA element) is the initial step in pre-initiation complex (PIC) formation. TFIID plays a key role in the regulation of gene expression by RNA polymerase II through different activities such as transcription activator interaction, core promoter recognition and selectivity, TFIIA and TFIIB interaction, chromatin modification (histone acetylation by TAF1), facilitation of DNA opening and initiation of transcription.</text>
</comment>
<dbReference type="InterPro" id="IPR007900">
    <property type="entry name" value="TAF4_C"/>
</dbReference>
<dbReference type="CDD" id="cd08045">
    <property type="entry name" value="HFD_TAF4"/>
    <property type="match status" value="1"/>
</dbReference>
<protein>
    <recommendedName>
        <fullName evidence="3">Transcription initiation factor TFIID subunit 4</fullName>
    </recommendedName>
    <alternativeName>
        <fullName evidence="8">TBP-associated factor 4</fullName>
    </alternativeName>
</protein>
<dbReference type="Pfam" id="PF05236">
    <property type="entry name" value="TAF4"/>
    <property type="match status" value="1"/>
</dbReference>
<sequence>MQKTKGDTFDLRAEEDAARRLNVGKAVTSNSSYAGLKSRAKKTDLIGKSALKEKVEAIAKDHGVTFDNEVSLYLLSSIENRIRSLLSSALQAQQHRTQSSHLRTPPIYSSSSSSSGPSRMTTSMNEGRSMWSHLVNSDPNSVMDAVNKSYREEEQEFRKFRMTRLAKEAELQKIKERQSSLGPGSDSYINGGMGMGMGMGIDDQAGPSTPISKPSSSSINTPIGGGGGGGGGGTPMFGAIKESNSSSTKKSIKKSLNPRDVSAEVQHKMANATAMRSVGMGKKYGWMTGNVPTISSPLANNSGSSSSKKRKAEKDSNKQSKLKESSLFGSGSDTNKADKDKSIEPSTPNAVGSGSTPESEREKDRPTKKHKPTITNPTRRLILTDKDDKSTGTGEKRVQDDKCLTLVDLVFALEHRGLGGNGVGKEDDILRKIWAGKGGPWGEDGWDGRK</sequence>
<evidence type="ECO:0000256" key="9">
    <source>
        <dbReference type="SAM" id="MobiDB-lite"/>
    </source>
</evidence>
<feature type="compositionally biased region" description="Basic and acidic residues" evidence="9">
    <location>
        <begin position="312"/>
        <end position="324"/>
    </location>
</feature>
<dbReference type="Proteomes" id="UP001329825">
    <property type="component" value="Chromosome 3"/>
</dbReference>
<keyword evidence="6" id="KW-0539">Nucleus</keyword>
<organism evidence="11 12">
    <name type="scientific">Kwoniella shivajii</name>
    <dbReference type="NCBI Taxonomy" id="564305"/>
    <lineage>
        <taxon>Eukaryota</taxon>
        <taxon>Fungi</taxon>
        <taxon>Dikarya</taxon>
        <taxon>Basidiomycota</taxon>
        <taxon>Agaricomycotina</taxon>
        <taxon>Tremellomycetes</taxon>
        <taxon>Tremellales</taxon>
        <taxon>Cryptococcaceae</taxon>
        <taxon>Kwoniella</taxon>
    </lineage>
</organism>
<evidence type="ECO:0000256" key="4">
    <source>
        <dbReference type="ARBA" id="ARBA00023015"/>
    </source>
</evidence>
<dbReference type="EMBL" id="CP141883">
    <property type="protein sequence ID" value="WRT65441.1"/>
    <property type="molecule type" value="Genomic_DNA"/>
</dbReference>
<dbReference type="GeneID" id="87954515"/>
<evidence type="ECO:0000256" key="6">
    <source>
        <dbReference type="ARBA" id="ARBA00023242"/>
    </source>
</evidence>
<keyword evidence="12" id="KW-1185">Reference proteome</keyword>
<feature type="compositionally biased region" description="Polar residues" evidence="9">
    <location>
        <begin position="344"/>
        <end position="357"/>
    </location>
</feature>
<keyword evidence="5" id="KW-0804">Transcription</keyword>
<evidence type="ECO:0000256" key="7">
    <source>
        <dbReference type="ARBA" id="ARBA00025346"/>
    </source>
</evidence>
<comment type="subcellular location">
    <subcellularLocation>
        <location evidence="1">Nucleus</location>
    </subcellularLocation>
</comment>
<accession>A0ABZ1CUL6</accession>
<proteinExistence type="inferred from homology"/>
<comment type="similarity">
    <text evidence="2">Belongs to the TAF4 family.</text>
</comment>
<evidence type="ECO:0000256" key="1">
    <source>
        <dbReference type="ARBA" id="ARBA00004123"/>
    </source>
</evidence>
<feature type="region of interest" description="Disordered" evidence="9">
    <location>
        <begin position="202"/>
        <end position="264"/>
    </location>
</feature>